<feature type="compositionally biased region" description="Basic and acidic residues" evidence="1">
    <location>
        <begin position="40"/>
        <end position="55"/>
    </location>
</feature>
<sequence>MDTLRQKISELFNNAIPTMDEVVQSPKHLENPEAVEILANEEKETPNQETGKLETTEPITSGDIPVPDTKNETYEEKINKPPQTQNIGEQIQLLLHSKSFESAYNTAAPFLFASLGAWPGYWLFRGMDYHVHRSHIPLPIYIRQTYYQAKVVQLFIILAGTYTVFRNNSRLNTNGVVDS</sequence>
<evidence type="ECO:0000313" key="2">
    <source>
        <dbReference type="EMBL" id="KAI8038966.1"/>
    </source>
</evidence>
<reference evidence="2" key="1">
    <citation type="journal article" date="2023" name="Genome Biol. Evol.">
        <title>Long-read-based Genome Assembly of Drosophila gunungcola Reveals Fewer Chemosensory Genes in Flower-breeding Species.</title>
        <authorList>
            <person name="Negi A."/>
            <person name="Liao B.Y."/>
            <person name="Yeh S.D."/>
        </authorList>
    </citation>
    <scope>NUCLEOTIDE SEQUENCE</scope>
    <source>
        <strain evidence="2">Sukarami</strain>
    </source>
</reference>
<name>A0A9P9YL74_9MUSC</name>
<protein>
    <submittedName>
        <fullName evidence="2">Uncharacterized protein</fullName>
    </submittedName>
</protein>
<accession>A0A9P9YL74</accession>
<proteinExistence type="predicted"/>
<dbReference type="EMBL" id="JAMKOV010000006">
    <property type="protein sequence ID" value="KAI8038966.1"/>
    <property type="molecule type" value="Genomic_DNA"/>
</dbReference>
<dbReference type="AlphaFoldDB" id="A0A9P9YL74"/>
<feature type="region of interest" description="Disordered" evidence="1">
    <location>
        <begin position="39"/>
        <end position="70"/>
    </location>
</feature>
<dbReference type="Proteomes" id="UP001059596">
    <property type="component" value="Unassembled WGS sequence"/>
</dbReference>
<gene>
    <name evidence="2" type="ORF">M5D96_007676</name>
</gene>
<evidence type="ECO:0000256" key="1">
    <source>
        <dbReference type="SAM" id="MobiDB-lite"/>
    </source>
</evidence>
<organism evidence="2 3">
    <name type="scientific">Drosophila gunungcola</name>
    <name type="common">fruit fly</name>
    <dbReference type="NCBI Taxonomy" id="103775"/>
    <lineage>
        <taxon>Eukaryota</taxon>
        <taxon>Metazoa</taxon>
        <taxon>Ecdysozoa</taxon>
        <taxon>Arthropoda</taxon>
        <taxon>Hexapoda</taxon>
        <taxon>Insecta</taxon>
        <taxon>Pterygota</taxon>
        <taxon>Neoptera</taxon>
        <taxon>Endopterygota</taxon>
        <taxon>Diptera</taxon>
        <taxon>Brachycera</taxon>
        <taxon>Muscomorpha</taxon>
        <taxon>Ephydroidea</taxon>
        <taxon>Drosophilidae</taxon>
        <taxon>Drosophila</taxon>
        <taxon>Sophophora</taxon>
    </lineage>
</organism>
<evidence type="ECO:0000313" key="3">
    <source>
        <dbReference type="Proteomes" id="UP001059596"/>
    </source>
</evidence>
<comment type="caution">
    <text evidence="2">The sequence shown here is derived from an EMBL/GenBank/DDBJ whole genome shotgun (WGS) entry which is preliminary data.</text>
</comment>
<keyword evidence="3" id="KW-1185">Reference proteome</keyword>